<organism evidence="2 3">
    <name type="scientific">Sandarakinorhabdus fusca</name>
    <dbReference type="NCBI Taxonomy" id="1439888"/>
    <lineage>
        <taxon>Bacteria</taxon>
        <taxon>Pseudomonadati</taxon>
        <taxon>Pseudomonadota</taxon>
        <taxon>Alphaproteobacteria</taxon>
        <taxon>Sphingomonadales</taxon>
        <taxon>Sphingosinicellaceae</taxon>
        <taxon>Sandarakinorhabdus</taxon>
    </lineage>
</organism>
<dbReference type="RefSeq" id="WP_152576926.1">
    <property type="nucleotide sequence ID" value="NZ_JAATJI010000001.1"/>
</dbReference>
<dbReference type="AlphaFoldDB" id="A0A7C9GNX0"/>
<dbReference type="SUPFAM" id="SSF52096">
    <property type="entry name" value="ClpP/crotonase"/>
    <property type="match status" value="1"/>
</dbReference>
<dbReference type="InterPro" id="IPR051683">
    <property type="entry name" value="Enoyl-CoA_Hydratase/Isomerase"/>
</dbReference>
<evidence type="ECO:0000313" key="2">
    <source>
        <dbReference type="EMBL" id="MQT16536.1"/>
    </source>
</evidence>
<comment type="caution">
    <text evidence="2">The sequence shown here is derived from an EMBL/GenBank/DDBJ whole genome shotgun (WGS) entry which is preliminary data.</text>
</comment>
<dbReference type="OrthoDB" id="9795727at2"/>
<dbReference type="PANTHER" id="PTHR42964">
    <property type="entry name" value="ENOYL-COA HYDRATASE"/>
    <property type="match status" value="1"/>
</dbReference>
<dbReference type="GO" id="GO:0016853">
    <property type="term" value="F:isomerase activity"/>
    <property type="evidence" value="ECO:0007669"/>
    <property type="project" value="UniProtKB-KW"/>
</dbReference>
<dbReference type="InterPro" id="IPR001753">
    <property type="entry name" value="Enoyl-CoA_hydra/iso"/>
</dbReference>
<dbReference type="EC" id="4.2.1.17" evidence="2"/>
<evidence type="ECO:0000313" key="3">
    <source>
        <dbReference type="Proteomes" id="UP000481327"/>
    </source>
</evidence>
<evidence type="ECO:0000256" key="1">
    <source>
        <dbReference type="ARBA" id="ARBA00005254"/>
    </source>
</evidence>
<name>A0A7C9GNX0_9SPHN</name>
<keyword evidence="2" id="KW-0456">Lyase</keyword>
<dbReference type="InterPro" id="IPR029045">
    <property type="entry name" value="ClpP/crotonase-like_dom_sf"/>
</dbReference>
<proteinExistence type="inferred from homology"/>
<dbReference type="EMBL" id="WIOL01000001">
    <property type="protein sequence ID" value="MQT16536.1"/>
    <property type="molecule type" value="Genomic_DNA"/>
</dbReference>
<dbReference type="GO" id="GO:0004300">
    <property type="term" value="F:enoyl-CoA hydratase activity"/>
    <property type="evidence" value="ECO:0007669"/>
    <property type="project" value="UniProtKB-EC"/>
</dbReference>
<reference evidence="2 3" key="1">
    <citation type="submission" date="2019-09" db="EMBL/GenBank/DDBJ databases">
        <title>Polymorphobacter sp. isolated from a lake in China.</title>
        <authorList>
            <person name="Liu Z."/>
        </authorList>
    </citation>
    <scope>NUCLEOTIDE SEQUENCE [LARGE SCALE GENOMIC DNA]</scope>
    <source>
        <strain evidence="2 3">D40P</strain>
    </source>
</reference>
<dbReference type="Gene3D" id="1.10.12.10">
    <property type="entry name" value="Lyase 2-enoyl-coa Hydratase, Chain A, domain 2"/>
    <property type="match status" value="1"/>
</dbReference>
<keyword evidence="3" id="KW-1185">Reference proteome</keyword>
<dbReference type="CDD" id="cd06558">
    <property type="entry name" value="crotonase-like"/>
    <property type="match status" value="1"/>
</dbReference>
<sequence>MSLSTTITAGVAHVTLARPAQHNAFDEVLIAALTATFNALGIDPAVRAIILSGEGKSFCAGADLGWMKRAAAFTEAENRADAMRLSDMLAAIDSCPKPVIARVHGNVAGGGVGLVACADMAVAIDGTQFRLSEVRLGLTPATISPFVVARIGAGQARRWFLTAEAFDAAQARAIGLVHETAADAAAADAIIAGWLSHLTAAAPGAVADAKALVADVAGRTITDALRALTASRIAARRASAEGREGLAAFFDKRKPEWSR</sequence>
<dbReference type="InterPro" id="IPR014748">
    <property type="entry name" value="Enoyl-CoA_hydra_C"/>
</dbReference>
<dbReference type="Pfam" id="PF00378">
    <property type="entry name" value="ECH_1"/>
    <property type="match status" value="1"/>
</dbReference>
<keyword evidence="2" id="KW-0413">Isomerase</keyword>
<protein>
    <submittedName>
        <fullName evidence="2">Enoyl-CoA hydratase/isomerase family protein</fullName>
        <ecNumber evidence="2">4.2.1.17</ecNumber>
    </submittedName>
</protein>
<dbReference type="Proteomes" id="UP000481327">
    <property type="component" value="Unassembled WGS sequence"/>
</dbReference>
<accession>A0A7C9GNX0</accession>
<comment type="similarity">
    <text evidence="1">Belongs to the enoyl-CoA hydratase/isomerase family.</text>
</comment>
<gene>
    <name evidence="2" type="ORF">F3168_04590</name>
</gene>
<dbReference type="Gene3D" id="3.90.226.10">
    <property type="entry name" value="2-enoyl-CoA Hydratase, Chain A, domain 1"/>
    <property type="match status" value="1"/>
</dbReference>
<dbReference type="PANTHER" id="PTHR42964:SF1">
    <property type="entry name" value="POLYKETIDE BIOSYNTHESIS ENOYL-COA HYDRATASE PKSH-RELATED"/>
    <property type="match status" value="1"/>
</dbReference>